<accession>A0ABR7CWH5</accession>
<keyword evidence="4" id="KW-0472">Membrane</keyword>
<dbReference type="Pfam" id="PF07980">
    <property type="entry name" value="SusD_RagB"/>
    <property type="match status" value="1"/>
</dbReference>
<comment type="subcellular location">
    <subcellularLocation>
        <location evidence="1">Cell outer membrane</location>
    </subcellularLocation>
</comment>
<dbReference type="RefSeq" id="WP_186974746.1">
    <property type="nucleotide sequence ID" value="NZ_JACOOH010000001.1"/>
</dbReference>
<comment type="similarity">
    <text evidence="2">Belongs to the SusD family.</text>
</comment>
<protein>
    <submittedName>
        <fullName evidence="8">RagB/SusD family nutrient uptake outer membrane protein</fullName>
    </submittedName>
</protein>
<keyword evidence="3" id="KW-0732">Signal</keyword>
<dbReference type="Gene3D" id="1.25.40.390">
    <property type="match status" value="1"/>
</dbReference>
<evidence type="ECO:0000256" key="5">
    <source>
        <dbReference type="ARBA" id="ARBA00023237"/>
    </source>
</evidence>
<dbReference type="EMBL" id="JACOOH010000001">
    <property type="protein sequence ID" value="MBC5619872.1"/>
    <property type="molecule type" value="Genomic_DNA"/>
</dbReference>
<dbReference type="InterPro" id="IPR033985">
    <property type="entry name" value="SusD-like_N"/>
</dbReference>
<dbReference type="Proteomes" id="UP000646484">
    <property type="component" value="Unassembled WGS sequence"/>
</dbReference>
<evidence type="ECO:0000259" key="7">
    <source>
        <dbReference type="Pfam" id="PF14322"/>
    </source>
</evidence>
<feature type="domain" description="RagB/SusD" evidence="6">
    <location>
        <begin position="292"/>
        <end position="452"/>
    </location>
</feature>
<evidence type="ECO:0000256" key="2">
    <source>
        <dbReference type="ARBA" id="ARBA00006275"/>
    </source>
</evidence>
<proteinExistence type="inferred from homology"/>
<dbReference type="SUPFAM" id="SSF48452">
    <property type="entry name" value="TPR-like"/>
    <property type="match status" value="1"/>
</dbReference>
<evidence type="ECO:0000313" key="8">
    <source>
        <dbReference type="EMBL" id="MBC5619872.1"/>
    </source>
</evidence>
<dbReference type="Pfam" id="PF14322">
    <property type="entry name" value="SusD-like_3"/>
    <property type="match status" value="1"/>
</dbReference>
<evidence type="ECO:0000256" key="4">
    <source>
        <dbReference type="ARBA" id="ARBA00023136"/>
    </source>
</evidence>
<comment type="caution">
    <text evidence="8">The sequence shown here is derived from an EMBL/GenBank/DDBJ whole genome shotgun (WGS) entry which is preliminary data.</text>
</comment>
<feature type="domain" description="SusD-like N-terminal" evidence="7">
    <location>
        <begin position="58"/>
        <end position="203"/>
    </location>
</feature>
<organism evidence="8 9">
    <name type="scientific">Butyricimonas hominis</name>
    <dbReference type="NCBI Taxonomy" id="2763032"/>
    <lineage>
        <taxon>Bacteria</taxon>
        <taxon>Pseudomonadati</taxon>
        <taxon>Bacteroidota</taxon>
        <taxon>Bacteroidia</taxon>
        <taxon>Bacteroidales</taxon>
        <taxon>Odoribacteraceae</taxon>
        <taxon>Butyricimonas</taxon>
    </lineage>
</organism>
<dbReference type="InterPro" id="IPR012944">
    <property type="entry name" value="SusD_RagB_dom"/>
</dbReference>
<name>A0ABR7CWH5_9BACT</name>
<dbReference type="InterPro" id="IPR011990">
    <property type="entry name" value="TPR-like_helical_dom_sf"/>
</dbReference>
<evidence type="ECO:0000256" key="1">
    <source>
        <dbReference type="ARBA" id="ARBA00004442"/>
    </source>
</evidence>
<sequence length="462" mass="54075">MKCTKSNKYTSSAKDTYYPYIHFMADETEVRTSGEFDDWYGDETLRLFYGFYTWQREVNKDHEGTSTWTESQDWNNLYKHINIANTVLSQIDNQKVETTNDQQNVNRIKGEAHFLRGAYYFILANLYGKPYSTATAQTDLAVPLKLTEYIEDKVYTRATVEKTYEQVVKDLLEAENYLKGISRKSVTRTSHQATCLMLSRVYLYMQNYAEAVKWAKACLEEQSNLTDLNGFQGEMFLNQSSPELIFTMGSNYIGYNLTQKAGNFSASDDLMKCYSENDLRKQFFFGAVEEGVYKYTKVFTTYGIREISDNFILRTAEAYLNLAEAAACLGNEYTTEAQNAYNTLRKHRFPNYTEEHFLTGKALVEAIRLERRRELCFEGHRWFDLRRYMVNELYPEEKTLTNTYALFKYNSSSEQYETSLHRIYTLEPHDGAWVLPIPDAELESNYGMPDNPRNEREYKQIK</sequence>
<evidence type="ECO:0000259" key="6">
    <source>
        <dbReference type="Pfam" id="PF07980"/>
    </source>
</evidence>
<gene>
    <name evidence="8" type="ORF">H8S64_02045</name>
</gene>
<keyword evidence="9" id="KW-1185">Reference proteome</keyword>
<evidence type="ECO:0000313" key="9">
    <source>
        <dbReference type="Proteomes" id="UP000646484"/>
    </source>
</evidence>
<reference evidence="8 9" key="1">
    <citation type="submission" date="2020-08" db="EMBL/GenBank/DDBJ databases">
        <title>Genome public.</title>
        <authorList>
            <person name="Liu C."/>
            <person name="Sun Q."/>
        </authorList>
    </citation>
    <scope>NUCLEOTIDE SEQUENCE [LARGE SCALE GENOMIC DNA]</scope>
    <source>
        <strain evidence="8 9">NSJ-56</strain>
    </source>
</reference>
<keyword evidence="5" id="KW-0998">Cell outer membrane</keyword>
<evidence type="ECO:0000256" key="3">
    <source>
        <dbReference type="ARBA" id="ARBA00022729"/>
    </source>
</evidence>
<dbReference type="CDD" id="cd08977">
    <property type="entry name" value="SusD"/>
    <property type="match status" value="1"/>
</dbReference>